<name>A0AAN2C8V1_UNVUL</name>
<evidence type="ECO:0000313" key="2">
    <source>
        <dbReference type="EMBL" id="BDE04932.1"/>
    </source>
</evidence>
<evidence type="ECO:0000313" key="3">
    <source>
        <dbReference type="Proteomes" id="UP001317532"/>
    </source>
</evidence>
<proteinExistence type="predicted"/>
<organism evidence="2 3">
    <name type="scientific">Vulcanimicrobium alpinum</name>
    <dbReference type="NCBI Taxonomy" id="3016050"/>
    <lineage>
        <taxon>Bacteria</taxon>
        <taxon>Bacillati</taxon>
        <taxon>Vulcanimicrobiota</taxon>
        <taxon>Vulcanimicrobiia</taxon>
        <taxon>Vulcanimicrobiales</taxon>
        <taxon>Vulcanimicrobiaceae</taxon>
        <taxon>Vulcanimicrobium</taxon>
    </lineage>
</organism>
<feature type="domain" description="Glutaredoxin" evidence="1">
    <location>
        <begin position="12"/>
        <end position="72"/>
    </location>
</feature>
<dbReference type="InterPro" id="IPR036249">
    <property type="entry name" value="Thioredoxin-like_sf"/>
</dbReference>
<dbReference type="Gene3D" id="3.40.30.10">
    <property type="entry name" value="Glutaredoxin"/>
    <property type="match status" value="1"/>
</dbReference>
<reference evidence="2 3" key="1">
    <citation type="journal article" date="2022" name="ISME Commun">
        <title>Vulcanimicrobium alpinus gen. nov. sp. nov., the first cultivated representative of the candidate phylum 'Eremiobacterota', is a metabolically versatile aerobic anoxygenic phototroph.</title>
        <authorList>
            <person name="Yabe S."/>
            <person name="Muto K."/>
            <person name="Abe K."/>
            <person name="Yokota A."/>
            <person name="Staudigel H."/>
            <person name="Tebo B.M."/>
        </authorList>
    </citation>
    <scope>NUCLEOTIDE SEQUENCE [LARGE SCALE GENOMIC DNA]</scope>
    <source>
        <strain evidence="2 3">WC8-2</strain>
    </source>
</reference>
<dbReference type="Pfam" id="PF00462">
    <property type="entry name" value="Glutaredoxin"/>
    <property type="match status" value="1"/>
</dbReference>
<dbReference type="AlphaFoldDB" id="A0AAN2C8V1"/>
<dbReference type="Proteomes" id="UP001317532">
    <property type="component" value="Chromosome"/>
</dbReference>
<dbReference type="PROSITE" id="PS51354">
    <property type="entry name" value="GLUTAREDOXIN_2"/>
    <property type="match status" value="1"/>
</dbReference>
<dbReference type="KEGG" id="vab:WPS_02080"/>
<sequence>MDLETLEPGRTVELYISPACPYCSAALKHFDARGVTYAVHDAQNDRAARDAMFRYTGGDPTVPAIVVDGVYVQSGWGSPPRG</sequence>
<accession>A0AAN2C8V1</accession>
<dbReference type="EMBL" id="AP025523">
    <property type="protein sequence ID" value="BDE04932.1"/>
    <property type="molecule type" value="Genomic_DNA"/>
</dbReference>
<dbReference type="InterPro" id="IPR002109">
    <property type="entry name" value="Glutaredoxin"/>
</dbReference>
<gene>
    <name evidence="2" type="ORF">WPS_02080</name>
</gene>
<protein>
    <recommendedName>
        <fullName evidence="1">Glutaredoxin domain-containing protein</fullName>
    </recommendedName>
</protein>
<evidence type="ECO:0000259" key="1">
    <source>
        <dbReference type="Pfam" id="PF00462"/>
    </source>
</evidence>
<dbReference type="RefSeq" id="WP_317997584.1">
    <property type="nucleotide sequence ID" value="NZ_AP025523.1"/>
</dbReference>
<dbReference type="SUPFAM" id="SSF52833">
    <property type="entry name" value="Thioredoxin-like"/>
    <property type="match status" value="1"/>
</dbReference>
<keyword evidence="3" id="KW-1185">Reference proteome</keyword>